<reference evidence="2 3" key="1">
    <citation type="submission" date="2016-11" db="EMBL/GenBank/DDBJ databases">
        <authorList>
            <person name="Jaros S."/>
            <person name="Januszkiewicz K."/>
            <person name="Wedrychowicz H."/>
        </authorList>
    </citation>
    <scope>NUCLEOTIDE SEQUENCE [LARGE SCALE GENOMIC DNA]</scope>
    <source>
        <strain evidence="2 3">DSM 9297</strain>
    </source>
</reference>
<name>A0A1M5P8H4_9EURY</name>
<protein>
    <submittedName>
        <fullName evidence="2">Multicomponent Na+:H+ antiporter subunit G</fullName>
    </submittedName>
</protein>
<dbReference type="Proteomes" id="UP000184357">
    <property type="component" value="Unassembled WGS sequence"/>
</dbReference>
<keyword evidence="1" id="KW-0472">Membrane</keyword>
<dbReference type="Pfam" id="PF03334">
    <property type="entry name" value="PhaG_MnhG_YufB"/>
    <property type="match status" value="1"/>
</dbReference>
<dbReference type="STRING" id="43928.SAMN05443636_1499"/>
<organism evidence="2 3">
    <name type="scientific">Halobaculum gomorrense</name>
    <dbReference type="NCBI Taxonomy" id="43928"/>
    <lineage>
        <taxon>Archaea</taxon>
        <taxon>Methanobacteriati</taxon>
        <taxon>Methanobacteriota</taxon>
        <taxon>Stenosarchaea group</taxon>
        <taxon>Halobacteria</taxon>
        <taxon>Halobacteriales</taxon>
        <taxon>Haloferacaceae</taxon>
        <taxon>Halobaculum</taxon>
    </lineage>
</organism>
<sequence length="130" mass="13402">MAGAIATAPPGPLVSLLVVALVVVGSFFLTVGTIGLLRLPNVYNRLHATSKATTLGASGIALAAWAYFGPGGAGMKALVTVLFLFLTAPTGGHMISRAAQRMGVEFEEGVTWPGRVDETPEQPADGNEHD</sequence>
<dbReference type="OrthoDB" id="19138at2157"/>
<keyword evidence="1" id="KW-0812">Transmembrane</keyword>
<evidence type="ECO:0000256" key="1">
    <source>
        <dbReference type="SAM" id="Phobius"/>
    </source>
</evidence>
<feature type="transmembrane region" description="Helical" evidence="1">
    <location>
        <begin position="12"/>
        <end position="37"/>
    </location>
</feature>
<keyword evidence="1" id="KW-1133">Transmembrane helix</keyword>
<proteinExistence type="predicted"/>
<dbReference type="AlphaFoldDB" id="A0A1M5P8H4"/>
<keyword evidence="3" id="KW-1185">Reference proteome</keyword>
<evidence type="ECO:0000313" key="2">
    <source>
        <dbReference type="EMBL" id="SHG98114.1"/>
    </source>
</evidence>
<feature type="transmembrane region" description="Helical" evidence="1">
    <location>
        <begin position="74"/>
        <end position="92"/>
    </location>
</feature>
<dbReference type="NCBIfam" id="NF009314">
    <property type="entry name" value="PRK12674.1-2"/>
    <property type="match status" value="1"/>
</dbReference>
<dbReference type="InterPro" id="IPR005133">
    <property type="entry name" value="PhaG_MnhG_YufB"/>
</dbReference>
<evidence type="ECO:0000313" key="3">
    <source>
        <dbReference type="Proteomes" id="UP000184357"/>
    </source>
</evidence>
<dbReference type="PANTHER" id="PTHR34703">
    <property type="entry name" value="ANTIPORTER SUBUNIT MNHG2-RELATED"/>
    <property type="match status" value="1"/>
</dbReference>
<accession>A0A1M5P8H4</accession>
<dbReference type="GO" id="GO:0015385">
    <property type="term" value="F:sodium:proton antiporter activity"/>
    <property type="evidence" value="ECO:0007669"/>
    <property type="project" value="TreeGrafter"/>
</dbReference>
<gene>
    <name evidence="2" type="ORF">SAMN05443636_1499</name>
</gene>
<dbReference type="PANTHER" id="PTHR34703:SF1">
    <property type="entry name" value="ANTIPORTER SUBUNIT MNHG2-RELATED"/>
    <property type="match status" value="1"/>
</dbReference>
<dbReference type="NCBIfam" id="TIGR01300">
    <property type="entry name" value="CPA3_mnhG_phaG"/>
    <property type="match status" value="1"/>
</dbReference>
<dbReference type="EMBL" id="FQWV01000003">
    <property type="protein sequence ID" value="SHG98114.1"/>
    <property type="molecule type" value="Genomic_DNA"/>
</dbReference>